<dbReference type="Gene3D" id="3.40.630.30">
    <property type="match status" value="1"/>
</dbReference>
<keyword evidence="3" id="KW-1185">Reference proteome</keyword>
<protein>
    <submittedName>
        <fullName evidence="2">Beta-lysine N-acetyltransferase</fullName>
    </submittedName>
</protein>
<dbReference type="EMBL" id="JBJHQH010000014">
    <property type="protein sequence ID" value="MFK9093314.1"/>
    <property type="molecule type" value="Genomic_DNA"/>
</dbReference>
<dbReference type="InterPro" id="IPR022525">
    <property type="entry name" value="GNAT_AblB"/>
</dbReference>
<feature type="domain" description="N-acetyltransferase" evidence="1">
    <location>
        <begin position="131"/>
        <end position="277"/>
    </location>
</feature>
<evidence type="ECO:0000313" key="2">
    <source>
        <dbReference type="EMBL" id="MFK9093314.1"/>
    </source>
</evidence>
<sequence length="284" mass="33310">MNQMASTIFLEESSYFLEVYLDPFNKRIRVDDYRGNTKLLLEKAEELALEHQAEKLIMKGRSEDFHLFFEKGLQPEAVVDRYFLGSDAHFFSKFYTPDRKRNDHWITEDGMIHSIYQLNTTVEKTYPPKEYELKKADESCAVELSALYKQVFQIYPTPLHDPEYVKKTMQEGTIYYVFFHQGKIVSVATAEINTFYKNAELTDCATLTEHRKYGLMKIILQELEGELKRNGIFCAYSIARALSFGMNAVLFQLGYSYRGRFVNNCYIYDKLENMNMWVKNLASC</sequence>
<evidence type="ECO:0000259" key="1">
    <source>
        <dbReference type="PROSITE" id="PS51186"/>
    </source>
</evidence>
<gene>
    <name evidence="2" type="primary">ablB</name>
    <name evidence="2" type="ORF">ACJEBI_17755</name>
</gene>
<dbReference type="PROSITE" id="PS51186">
    <property type="entry name" value="GNAT"/>
    <property type="match status" value="1"/>
</dbReference>
<dbReference type="RefSeq" id="WP_406581846.1">
    <property type="nucleotide sequence ID" value="NZ_JBJHQH010000014.1"/>
</dbReference>
<evidence type="ECO:0000313" key="3">
    <source>
        <dbReference type="Proteomes" id="UP001623041"/>
    </source>
</evidence>
<name>A0ABW8RLK4_9BACI</name>
<dbReference type="InterPro" id="IPR016181">
    <property type="entry name" value="Acyl_CoA_acyltransferase"/>
</dbReference>
<dbReference type="InterPro" id="IPR000182">
    <property type="entry name" value="GNAT_dom"/>
</dbReference>
<dbReference type="Pfam" id="PF00583">
    <property type="entry name" value="Acetyltransf_1"/>
    <property type="match status" value="1"/>
</dbReference>
<accession>A0ABW8RLK4</accession>
<dbReference type="Proteomes" id="UP001623041">
    <property type="component" value="Unassembled WGS sequence"/>
</dbReference>
<proteinExistence type="predicted"/>
<organism evidence="2 3">
    <name type="scientific">Bacillus salipaludis</name>
    <dbReference type="NCBI Taxonomy" id="2547811"/>
    <lineage>
        <taxon>Bacteria</taxon>
        <taxon>Bacillati</taxon>
        <taxon>Bacillota</taxon>
        <taxon>Bacilli</taxon>
        <taxon>Bacillales</taxon>
        <taxon>Bacillaceae</taxon>
        <taxon>Bacillus</taxon>
    </lineage>
</organism>
<reference evidence="2 3" key="1">
    <citation type="submission" date="2024-11" db="EMBL/GenBank/DDBJ databases">
        <authorList>
            <person name="Lucas J.A."/>
        </authorList>
    </citation>
    <scope>NUCLEOTIDE SEQUENCE [LARGE SCALE GENOMIC DNA]</scope>
    <source>
        <strain evidence="2 3">Z 5.4</strain>
    </source>
</reference>
<comment type="caution">
    <text evidence="2">The sequence shown here is derived from an EMBL/GenBank/DDBJ whole genome shotgun (WGS) entry which is preliminary data.</text>
</comment>
<dbReference type="SUPFAM" id="SSF55729">
    <property type="entry name" value="Acyl-CoA N-acyltransferases (Nat)"/>
    <property type="match status" value="1"/>
</dbReference>
<dbReference type="NCBIfam" id="TIGR03827">
    <property type="entry name" value="GNAT_ablB"/>
    <property type="match status" value="1"/>
</dbReference>